<name>A0A9X3TYA7_9PROT</name>
<accession>A0A9X3TYA7</accession>
<dbReference type="Gene3D" id="1.25.40.10">
    <property type="entry name" value="Tetratricopeptide repeat domain"/>
    <property type="match status" value="1"/>
</dbReference>
<comment type="caution">
    <text evidence="2">The sequence shown here is derived from an EMBL/GenBank/DDBJ whole genome shotgun (WGS) entry which is preliminary data.</text>
</comment>
<gene>
    <name evidence="2" type="ORF">NYP16_07420</name>
</gene>
<dbReference type="PROSITE" id="PS51257">
    <property type="entry name" value="PROKAR_LIPOPROTEIN"/>
    <property type="match status" value="1"/>
</dbReference>
<organism evidence="2 3">
    <name type="scientific">Govanella unica</name>
    <dbReference type="NCBI Taxonomy" id="2975056"/>
    <lineage>
        <taxon>Bacteria</taxon>
        <taxon>Pseudomonadati</taxon>
        <taxon>Pseudomonadota</taxon>
        <taxon>Alphaproteobacteria</taxon>
        <taxon>Emcibacterales</taxon>
        <taxon>Govanellaceae</taxon>
        <taxon>Govanella</taxon>
    </lineage>
</organism>
<keyword evidence="1" id="KW-0732">Signal</keyword>
<dbReference type="SMART" id="SM00028">
    <property type="entry name" value="TPR"/>
    <property type="match status" value="4"/>
</dbReference>
<dbReference type="RefSeq" id="WP_274943473.1">
    <property type="nucleotide sequence ID" value="NZ_JANWOI010000002.1"/>
</dbReference>
<dbReference type="SUPFAM" id="SSF48452">
    <property type="entry name" value="TPR-like"/>
    <property type="match status" value="1"/>
</dbReference>
<dbReference type="EMBL" id="JANWOI010000002">
    <property type="protein sequence ID" value="MDA5193779.1"/>
    <property type="molecule type" value="Genomic_DNA"/>
</dbReference>
<feature type="chain" id="PRO_5040915053" evidence="1">
    <location>
        <begin position="22"/>
        <end position="426"/>
    </location>
</feature>
<keyword evidence="3" id="KW-1185">Reference proteome</keyword>
<reference evidence="2" key="1">
    <citation type="submission" date="2022-08" db="EMBL/GenBank/DDBJ databases">
        <authorList>
            <person name="Vandamme P."/>
            <person name="Hettiarachchi A."/>
            <person name="Peeters C."/>
            <person name="Cnockaert M."/>
            <person name="Carlier A."/>
        </authorList>
    </citation>
    <scope>NUCLEOTIDE SEQUENCE</scope>
    <source>
        <strain evidence="2">LMG 31809</strain>
    </source>
</reference>
<dbReference type="Pfam" id="PF13432">
    <property type="entry name" value="TPR_16"/>
    <property type="match status" value="3"/>
</dbReference>
<dbReference type="GO" id="GO:0035269">
    <property type="term" value="P:protein O-linked glycosylation via mannose"/>
    <property type="evidence" value="ECO:0007669"/>
    <property type="project" value="TreeGrafter"/>
</dbReference>
<dbReference type="InterPro" id="IPR052384">
    <property type="entry name" value="TMTC_O-mannosyltransferase"/>
</dbReference>
<dbReference type="InterPro" id="IPR011990">
    <property type="entry name" value="TPR-like_helical_dom_sf"/>
</dbReference>
<proteinExistence type="predicted"/>
<evidence type="ECO:0000313" key="3">
    <source>
        <dbReference type="Proteomes" id="UP001141619"/>
    </source>
</evidence>
<protein>
    <submittedName>
        <fullName evidence="2">Tetratricopeptide repeat protein</fullName>
    </submittedName>
</protein>
<dbReference type="PANTHER" id="PTHR44216">
    <property type="entry name" value="PROTEIN O-MANNOSYL-TRANSFERASE TMTC2"/>
    <property type="match status" value="1"/>
</dbReference>
<reference evidence="2" key="2">
    <citation type="journal article" date="2023" name="Syst. Appl. Microbiol.">
        <title>Govania unica gen. nov., sp. nov., a rare biosphere bacterium that represents a novel family in the class Alphaproteobacteria.</title>
        <authorList>
            <person name="Vandamme P."/>
            <person name="Peeters C."/>
            <person name="Hettiarachchi A."/>
            <person name="Cnockaert M."/>
            <person name="Carlier A."/>
        </authorList>
    </citation>
    <scope>NUCLEOTIDE SEQUENCE</scope>
    <source>
        <strain evidence="2">LMG 31809</strain>
    </source>
</reference>
<feature type="signal peptide" evidence="1">
    <location>
        <begin position="1"/>
        <end position="21"/>
    </location>
</feature>
<evidence type="ECO:0000313" key="2">
    <source>
        <dbReference type="EMBL" id="MDA5193779.1"/>
    </source>
</evidence>
<sequence length="426" mass="45042">MMMRGSRFSGLLLLSVLAACANEGGKTAGHDTRVPLTELADKQAKFDAEARLKAQERARDFDADAMVSVADKMRVGGNYVAALQLYQQARDREPDHLGAMMGQAETFLVIGAAEEAERRYREVLDLIGRKGDKSGNLGVAAAGVARALMRQNRAGEALPFFDQAIAAGAANAEFFNYYGVTLDLLGRHDEAQLQYGKGLDLNRDDAALTNNLALSFALSEHYDTAVRLLSAVVTAHPEAAAARKNLALVYGLSGDMTAAAGLAGANQKPAEAEAQIRSIRQIAALSPELRARAIFIGLDDLPKPVPVQPPVSSGAAEAPLSPAPAATLLVQTPEARKTVPEKSVSSVAVQVGAYPTMAEAERGWGKSKKAAAAFLEGGSPVYWQADDLVRVLLPMAEGWGQAKTLCDSLSAAGVACMARRMPDLAK</sequence>
<dbReference type="GO" id="GO:0000030">
    <property type="term" value="F:mannosyltransferase activity"/>
    <property type="evidence" value="ECO:0007669"/>
    <property type="project" value="TreeGrafter"/>
</dbReference>
<dbReference type="AlphaFoldDB" id="A0A9X3TYA7"/>
<dbReference type="InterPro" id="IPR019734">
    <property type="entry name" value="TPR_rpt"/>
</dbReference>
<evidence type="ECO:0000256" key="1">
    <source>
        <dbReference type="SAM" id="SignalP"/>
    </source>
</evidence>
<dbReference type="PANTHER" id="PTHR44216:SF3">
    <property type="entry name" value="PROTEIN O-MANNOSYL-TRANSFERASE TMTC2"/>
    <property type="match status" value="1"/>
</dbReference>
<dbReference type="Proteomes" id="UP001141619">
    <property type="component" value="Unassembled WGS sequence"/>
</dbReference>